<dbReference type="InterPro" id="IPR025558">
    <property type="entry name" value="DUF4283"/>
</dbReference>
<comment type="caution">
    <text evidence="3">The sequence shown here is derived from an EMBL/GenBank/DDBJ whole genome shotgun (WGS) entry which is preliminary data.</text>
</comment>
<keyword evidence="4" id="KW-1185">Reference proteome</keyword>
<evidence type="ECO:0000313" key="3">
    <source>
        <dbReference type="EMBL" id="KAJ8419678.1"/>
    </source>
</evidence>
<dbReference type="EMBL" id="JAKOGI010004615">
    <property type="protein sequence ID" value="KAJ8419678.1"/>
    <property type="molecule type" value="Genomic_DNA"/>
</dbReference>
<evidence type="ECO:0000313" key="4">
    <source>
        <dbReference type="Proteomes" id="UP001153076"/>
    </source>
</evidence>
<accession>A0A9Q1GJB5</accession>
<name>A0A9Q1GJB5_9CARY</name>
<dbReference type="Pfam" id="PF14111">
    <property type="entry name" value="DUF4283"/>
    <property type="match status" value="1"/>
</dbReference>
<evidence type="ECO:0000256" key="1">
    <source>
        <dbReference type="SAM" id="MobiDB-lite"/>
    </source>
</evidence>
<sequence>MAKGRRGSPRVQKPVNLALTRSNCSGNQAIVSPVGFSMLGTPNMEPVNNGNTSQIPLVVATQSKTSSSYASIVNLEGFSLEYVEATQDVASEIESCGQAIMCCVLGANPSLGVVEGYHQYAIDKVVAARKGLYLVRFGTMIDRDEVLKKGIYYFDQNPFIVKAWNEHLDLDISAITSLPIWVQFPELDVNLSKLRNLLGIPLKTDKQTMEKTYLNYARLLIDIPFEGPFPEYVDYINDKEKRNAERKSTQDKNGEFRQDKEVGVNQHNRQAEFITPRRTAQQIIHCAIAHPGTQKQFHITFVYGYNRVEQRRPLWLTLREINQ</sequence>
<dbReference type="InterPro" id="IPR040256">
    <property type="entry name" value="At4g02000-like"/>
</dbReference>
<feature type="region of interest" description="Disordered" evidence="1">
    <location>
        <begin position="242"/>
        <end position="262"/>
    </location>
</feature>
<dbReference type="Proteomes" id="UP001153076">
    <property type="component" value="Unassembled WGS sequence"/>
</dbReference>
<proteinExistence type="predicted"/>
<dbReference type="PANTHER" id="PTHR31286">
    <property type="entry name" value="GLYCINE-RICH CELL WALL STRUCTURAL PROTEIN 1.8-LIKE"/>
    <property type="match status" value="1"/>
</dbReference>
<dbReference type="PANTHER" id="PTHR31286:SF165">
    <property type="entry name" value="DUF4283 DOMAIN-CONTAINING PROTEIN"/>
    <property type="match status" value="1"/>
</dbReference>
<gene>
    <name evidence="3" type="ORF">Cgig2_024571</name>
</gene>
<reference evidence="3" key="1">
    <citation type="submission" date="2022-04" db="EMBL/GenBank/DDBJ databases">
        <title>Carnegiea gigantea Genome sequencing and assembly v2.</title>
        <authorList>
            <person name="Copetti D."/>
            <person name="Sanderson M.J."/>
            <person name="Burquez A."/>
            <person name="Wojciechowski M.F."/>
        </authorList>
    </citation>
    <scope>NUCLEOTIDE SEQUENCE</scope>
    <source>
        <strain evidence="3">SGP5-SGP5p</strain>
        <tissue evidence="3">Aerial part</tissue>
    </source>
</reference>
<feature type="domain" description="DUF4283" evidence="2">
    <location>
        <begin position="94"/>
        <end position="169"/>
    </location>
</feature>
<protein>
    <recommendedName>
        <fullName evidence="2">DUF4283 domain-containing protein</fullName>
    </recommendedName>
</protein>
<organism evidence="3 4">
    <name type="scientific">Carnegiea gigantea</name>
    <dbReference type="NCBI Taxonomy" id="171969"/>
    <lineage>
        <taxon>Eukaryota</taxon>
        <taxon>Viridiplantae</taxon>
        <taxon>Streptophyta</taxon>
        <taxon>Embryophyta</taxon>
        <taxon>Tracheophyta</taxon>
        <taxon>Spermatophyta</taxon>
        <taxon>Magnoliopsida</taxon>
        <taxon>eudicotyledons</taxon>
        <taxon>Gunneridae</taxon>
        <taxon>Pentapetalae</taxon>
        <taxon>Caryophyllales</taxon>
        <taxon>Cactineae</taxon>
        <taxon>Cactaceae</taxon>
        <taxon>Cactoideae</taxon>
        <taxon>Echinocereeae</taxon>
        <taxon>Carnegiea</taxon>
    </lineage>
</organism>
<dbReference type="AlphaFoldDB" id="A0A9Q1GJB5"/>
<dbReference type="OrthoDB" id="1939300at2759"/>
<evidence type="ECO:0000259" key="2">
    <source>
        <dbReference type="Pfam" id="PF14111"/>
    </source>
</evidence>